<comment type="similarity">
    <text evidence="7">Belongs to the glycosyltransferase 87 family.</text>
</comment>
<dbReference type="PIRSF" id="PIRSF010361">
    <property type="entry name" value="UCP010361"/>
    <property type="match status" value="1"/>
</dbReference>
<keyword evidence="5 8" id="KW-1133">Transmembrane helix</keyword>
<evidence type="ECO:0000313" key="9">
    <source>
        <dbReference type="EMBL" id="MBY8884664.1"/>
    </source>
</evidence>
<organism evidence="9 10">
    <name type="scientific">Streptantibioticus parmotrematis</name>
    <dbReference type="NCBI Taxonomy" id="2873249"/>
    <lineage>
        <taxon>Bacteria</taxon>
        <taxon>Bacillati</taxon>
        <taxon>Actinomycetota</taxon>
        <taxon>Actinomycetes</taxon>
        <taxon>Kitasatosporales</taxon>
        <taxon>Streptomycetaceae</taxon>
        <taxon>Streptantibioticus</taxon>
    </lineage>
</organism>
<evidence type="ECO:0000256" key="4">
    <source>
        <dbReference type="ARBA" id="ARBA00022692"/>
    </source>
</evidence>
<feature type="transmembrane region" description="Helical" evidence="8">
    <location>
        <begin position="175"/>
        <end position="194"/>
    </location>
</feature>
<feature type="transmembrane region" description="Helical" evidence="8">
    <location>
        <begin position="26"/>
        <end position="47"/>
    </location>
</feature>
<protein>
    <submittedName>
        <fullName evidence="9">DUF2029 domain-containing protein</fullName>
    </submittedName>
</protein>
<reference evidence="9 10" key="1">
    <citation type="submission" date="2021-08" db="EMBL/GenBank/DDBJ databases">
        <title>Streptomyces sp. PTM05 isolated from lichen.</title>
        <authorList>
            <person name="Somphong A."/>
            <person name="Phongsopitanun W."/>
            <person name="Tanasupawat S."/>
        </authorList>
    </citation>
    <scope>NUCLEOTIDE SEQUENCE [LARGE SCALE GENOMIC DNA]</scope>
    <source>
        <strain evidence="9 10">Ptm05</strain>
    </source>
</reference>
<dbReference type="Pfam" id="PF09594">
    <property type="entry name" value="GT87"/>
    <property type="match status" value="1"/>
</dbReference>
<dbReference type="InterPro" id="IPR016570">
    <property type="entry name" value="UCP010361"/>
</dbReference>
<evidence type="ECO:0000256" key="8">
    <source>
        <dbReference type="SAM" id="Phobius"/>
    </source>
</evidence>
<feature type="transmembrane region" description="Helical" evidence="8">
    <location>
        <begin position="102"/>
        <end position="125"/>
    </location>
</feature>
<evidence type="ECO:0000256" key="6">
    <source>
        <dbReference type="ARBA" id="ARBA00023136"/>
    </source>
</evidence>
<dbReference type="InterPro" id="IPR018584">
    <property type="entry name" value="GT87"/>
</dbReference>
<evidence type="ECO:0000256" key="7">
    <source>
        <dbReference type="ARBA" id="ARBA00024033"/>
    </source>
</evidence>
<dbReference type="Proteomes" id="UP001198565">
    <property type="component" value="Unassembled WGS sequence"/>
</dbReference>
<keyword evidence="4 8" id="KW-0812">Transmembrane</keyword>
<proteinExistence type="inferred from homology"/>
<comment type="caution">
    <text evidence="9">The sequence shown here is derived from an EMBL/GenBank/DDBJ whole genome shotgun (WGS) entry which is preliminary data.</text>
</comment>
<feature type="transmembrane region" description="Helical" evidence="8">
    <location>
        <begin position="355"/>
        <end position="376"/>
    </location>
</feature>
<feature type="transmembrane region" description="Helical" evidence="8">
    <location>
        <begin position="277"/>
        <end position="297"/>
    </location>
</feature>
<evidence type="ECO:0000256" key="1">
    <source>
        <dbReference type="ARBA" id="ARBA00004651"/>
    </source>
</evidence>
<feature type="transmembrane region" description="Helical" evidence="8">
    <location>
        <begin position="206"/>
        <end position="224"/>
    </location>
</feature>
<evidence type="ECO:0000313" key="10">
    <source>
        <dbReference type="Proteomes" id="UP001198565"/>
    </source>
</evidence>
<feature type="transmembrane region" description="Helical" evidence="8">
    <location>
        <begin position="309"/>
        <end position="326"/>
    </location>
</feature>
<sequence>MGSTGGPGRPGRGRTRGAGRRVGPEALVLLGWALTRAALLTAVLGWWRFPGQNVTPDVVVAYHQWFERLRTGAFPVHDVTWQYPPGSAGAFLAPALLPCLSYAHAFFLLACAADAVVLGLLVRAAREGGPGRTAGPWLWVVGIAVLGPTVLARYDVMVTALAVAALVAVARHPRLAGALAGIGALVKVWPVLVLAGVTPGRGTRRAWAVAAGTAVTVAAGFHLLTRDSFAFLSTQSRRGVEVESVAALPFQVARRLGWWHGVVRYHYGSYEFLGPHVGLAGLVALAASAVGLGWLLWWRVRARTFNDALVYDAAFAAVLVFVVTSRVISPQYMIWLVGLGALCLTCRSTTQRRPVLLVLAACALTVLEFPVDFHAVTGSTTAGVALLLGRDGLLLVATVAACRGVWRGTTPSPDPSTLTNRPALPASA</sequence>
<evidence type="ECO:0000256" key="2">
    <source>
        <dbReference type="ARBA" id="ARBA00022475"/>
    </source>
</evidence>
<keyword evidence="2" id="KW-1003">Cell membrane</keyword>
<evidence type="ECO:0000256" key="5">
    <source>
        <dbReference type="ARBA" id="ARBA00022989"/>
    </source>
</evidence>
<feature type="transmembrane region" description="Helical" evidence="8">
    <location>
        <begin position="137"/>
        <end position="169"/>
    </location>
</feature>
<keyword evidence="3" id="KW-0808">Transferase</keyword>
<name>A0ABS7QNA9_9ACTN</name>
<keyword evidence="6 8" id="KW-0472">Membrane</keyword>
<evidence type="ECO:0000256" key="3">
    <source>
        <dbReference type="ARBA" id="ARBA00022679"/>
    </source>
</evidence>
<comment type="subcellular location">
    <subcellularLocation>
        <location evidence="1">Cell membrane</location>
        <topology evidence="1">Multi-pass membrane protein</topology>
    </subcellularLocation>
</comment>
<feature type="transmembrane region" description="Helical" evidence="8">
    <location>
        <begin position="332"/>
        <end position="348"/>
    </location>
</feature>
<gene>
    <name evidence="9" type="ORF">K7472_07375</name>
</gene>
<keyword evidence="10" id="KW-1185">Reference proteome</keyword>
<accession>A0ABS7QNA9</accession>
<dbReference type="EMBL" id="JAINVZ010000004">
    <property type="protein sequence ID" value="MBY8884664.1"/>
    <property type="molecule type" value="Genomic_DNA"/>
</dbReference>